<dbReference type="EMBL" id="JAUIZM010000002">
    <property type="protein sequence ID" value="KAK1398299.1"/>
    <property type="molecule type" value="Genomic_DNA"/>
</dbReference>
<gene>
    <name evidence="1" type="ORF">POM88_008162</name>
</gene>
<keyword evidence="2" id="KW-1185">Reference proteome</keyword>
<protein>
    <submittedName>
        <fullName evidence="1">Uncharacterized protein</fullName>
    </submittedName>
</protein>
<comment type="caution">
    <text evidence="1">The sequence shown here is derived from an EMBL/GenBank/DDBJ whole genome shotgun (WGS) entry which is preliminary data.</text>
</comment>
<accession>A0AAD8N687</accession>
<organism evidence="1 2">
    <name type="scientific">Heracleum sosnowskyi</name>
    <dbReference type="NCBI Taxonomy" id="360622"/>
    <lineage>
        <taxon>Eukaryota</taxon>
        <taxon>Viridiplantae</taxon>
        <taxon>Streptophyta</taxon>
        <taxon>Embryophyta</taxon>
        <taxon>Tracheophyta</taxon>
        <taxon>Spermatophyta</taxon>
        <taxon>Magnoliopsida</taxon>
        <taxon>eudicotyledons</taxon>
        <taxon>Gunneridae</taxon>
        <taxon>Pentapetalae</taxon>
        <taxon>asterids</taxon>
        <taxon>campanulids</taxon>
        <taxon>Apiales</taxon>
        <taxon>Apiaceae</taxon>
        <taxon>Apioideae</taxon>
        <taxon>apioid superclade</taxon>
        <taxon>Tordylieae</taxon>
        <taxon>Tordyliinae</taxon>
        <taxon>Heracleum</taxon>
    </lineage>
</organism>
<sequence length="183" mass="20466">MGIDPLTHRPLHAHPPMDIHQDHAAQFQERVLQEHVECQENDGISILLDDSIITDTDDHVTKVGMDTYSGVSIHEVPFIEPREILPNSGLQSSCSSNTYSTTSASAATSSMSTTNSILEDLKFLPSFEDWLSDGHSEVYIESTGFNYVDDSIDWDRLLNFDIDQIDDELIQSLPCPNTAQLWS</sequence>
<evidence type="ECO:0000313" key="2">
    <source>
        <dbReference type="Proteomes" id="UP001237642"/>
    </source>
</evidence>
<dbReference type="AlphaFoldDB" id="A0AAD8N687"/>
<name>A0AAD8N687_9APIA</name>
<reference evidence="1" key="2">
    <citation type="submission" date="2023-05" db="EMBL/GenBank/DDBJ databases">
        <authorList>
            <person name="Schelkunov M.I."/>
        </authorList>
    </citation>
    <scope>NUCLEOTIDE SEQUENCE</scope>
    <source>
        <strain evidence="1">Hsosn_3</strain>
        <tissue evidence="1">Leaf</tissue>
    </source>
</reference>
<reference evidence="1" key="1">
    <citation type="submission" date="2023-02" db="EMBL/GenBank/DDBJ databases">
        <title>Genome of toxic invasive species Heracleum sosnowskyi carries increased number of genes despite the absence of recent whole-genome duplications.</title>
        <authorList>
            <person name="Schelkunov M."/>
            <person name="Shtratnikova V."/>
            <person name="Makarenko M."/>
            <person name="Klepikova A."/>
            <person name="Omelchenko D."/>
            <person name="Novikova G."/>
            <person name="Obukhova E."/>
            <person name="Bogdanov V."/>
            <person name="Penin A."/>
            <person name="Logacheva M."/>
        </authorList>
    </citation>
    <scope>NUCLEOTIDE SEQUENCE</scope>
    <source>
        <strain evidence="1">Hsosn_3</strain>
        <tissue evidence="1">Leaf</tissue>
    </source>
</reference>
<proteinExistence type="predicted"/>
<dbReference type="Proteomes" id="UP001237642">
    <property type="component" value="Unassembled WGS sequence"/>
</dbReference>
<evidence type="ECO:0000313" key="1">
    <source>
        <dbReference type="EMBL" id="KAK1398299.1"/>
    </source>
</evidence>